<organism evidence="3 4">
    <name type="scientific">Lentinula lateritia</name>
    <dbReference type="NCBI Taxonomy" id="40482"/>
    <lineage>
        <taxon>Eukaryota</taxon>
        <taxon>Fungi</taxon>
        <taxon>Dikarya</taxon>
        <taxon>Basidiomycota</taxon>
        <taxon>Agaricomycotina</taxon>
        <taxon>Agaricomycetes</taxon>
        <taxon>Agaricomycetidae</taxon>
        <taxon>Agaricales</taxon>
        <taxon>Marasmiineae</taxon>
        <taxon>Omphalotaceae</taxon>
        <taxon>Lentinula</taxon>
    </lineage>
</organism>
<gene>
    <name evidence="3" type="ORF">C8R41DRAFT_73526</name>
</gene>
<dbReference type="Proteomes" id="UP001150217">
    <property type="component" value="Unassembled WGS sequence"/>
</dbReference>
<feature type="chain" id="PRO_5047048040" description="Ectomycorrhiza-regulated small secreted protein" evidence="2">
    <location>
        <begin position="25"/>
        <end position="216"/>
    </location>
</feature>
<evidence type="ECO:0000313" key="3">
    <source>
        <dbReference type="EMBL" id="KAJ4466352.1"/>
    </source>
</evidence>
<evidence type="ECO:0000256" key="1">
    <source>
        <dbReference type="SAM" id="MobiDB-lite"/>
    </source>
</evidence>
<evidence type="ECO:0000256" key="2">
    <source>
        <dbReference type="SAM" id="SignalP"/>
    </source>
</evidence>
<evidence type="ECO:0000313" key="4">
    <source>
        <dbReference type="Proteomes" id="UP001150217"/>
    </source>
</evidence>
<comment type="caution">
    <text evidence="3">The sequence shown here is derived from an EMBL/GenBank/DDBJ whole genome shotgun (WGS) entry which is preliminary data.</text>
</comment>
<dbReference type="EMBL" id="JANVFT010000115">
    <property type="protein sequence ID" value="KAJ4466352.1"/>
    <property type="molecule type" value="Genomic_DNA"/>
</dbReference>
<evidence type="ECO:0008006" key="5">
    <source>
        <dbReference type="Google" id="ProtNLM"/>
    </source>
</evidence>
<keyword evidence="4" id="KW-1185">Reference proteome</keyword>
<proteinExistence type="predicted"/>
<sequence>MHFNSKACFIFILLRLLSVSYVTALPAKPGSLNSKPSPLIAHGERFPILRLTAVVKYDKTPYQWKGRIPSLVDSNPLLSDIHTLIEAEIRADKAVQALHAEEVVVMFLSRGRPPRFDNNTHDFGFHVRYYDGRHPEAVSSCENGKLTFLPRKKLDDEVNSVVMKERSLDFTWRYMQHFYPMLQPSTSAKKPLNPAAHAFDPAKKPESPYDLKVEWR</sequence>
<reference evidence="3" key="1">
    <citation type="submission" date="2022-08" db="EMBL/GenBank/DDBJ databases">
        <title>A Global Phylogenomic Analysis of the Shiitake Genus Lentinula.</title>
        <authorList>
            <consortium name="DOE Joint Genome Institute"/>
            <person name="Sierra-Patev S."/>
            <person name="Min B."/>
            <person name="Naranjo-Ortiz M."/>
            <person name="Looney B."/>
            <person name="Konkel Z."/>
            <person name="Slot J.C."/>
            <person name="Sakamoto Y."/>
            <person name="Steenwyk J.L."/>
            <person name="Rokas A."/>
            <person name="Carro J."/>
            <person name="Camarero S."/>
            <person name="Ferreira P."/>
            <person name="Molpeceres G."/>
            <person name="Ruiz-Duenas F.J."/>
            <person name="Serrano A."/>
            <person name="Henrissat B."/>
            <person name="Drula E."/>
            <person name="Hughes K.W."/>
            <person name="Mata J.L."/>
            <person name="Ishikawa N.K."/>
            <person name="Vargas-Isla R."/>
            <person name="Ushijima S."/>
            <person name="Smith C.A."/>
            <person name="Ahrendt S."/>
            <person name="Andreopoulos W."/>
            <person name="He G."/>
            <person name="Labutti K."/>
            <person name="Lipzen A."/>
            <person name="Ng V."/>
            <person name="Riley R."/>
            <person name="Sandor L."/>
            <person name="Barry K."/>
            <person name="Martinez A.T."/>
            <person name="Xiao Y."/>
            <person name="Gibbons J.G."/>
            <person name="Terashima K."/>
            <person name="Grigoriev I.V."/>
            <person name="Hibbett D.S."/>
        </authorList>
    </citation>
    <scope>NUCLEOTIDE SEQUENCE</scope>
    <source>
        <strain evidence="3">RHP3577 ss4</strain>
    </source>
</reference>
<accession>A0ABQ8V3H9</accession>
<feature type="compositionally biased region" description="Basic and acidic residues" evidence="1">
    <location>
        <begin position="200"/>
        <end position="216"/>
    </location>
</feature>
<feature type="region of interest" description="Disordered" evidence="1">
    <location>
        <begin position="192"/>
        <end position="216"/>
    </location>
</feature>
<name>A0ABQ8V3H9_9AGAR</name>
<protein>
    <recommendedName>
        <fullName evidence="5">Ectomycorrhiza-regulated small secreted protein</fullName>
    </recommendedName>
</protein>
<feature type="signal peptide" evidence="2">
    <location>
        <begin position="1"/>
        <end position="24"/>
    </location>
</feature>
<keyword evidence="2" id="KW-0732">Signal</keyword>